<dbReference type="GO" id="GO:0006508">
    <property type="term" value="P:proteolysis"/>
    <property type="evidence" value="ECO:0007669"/>
    <property type="project" value="UniProtKB-KW"/>
</dbReference>
<organism evidence="9 10">
    <name type="scientific">Natronococcus pandeyae</name>
    <dbReference type="NCBI Taxonomy" id="2055836"/>
    <lineage>
        <taxon>Archaea</taxon>
        <taxon>Methanobacteriati</taxon>
        <taxon>Methanobacteriota</taxon>
        <taxon>Stenosarchaea group</taxon>
        <taxon>Halobacteria</taxon>
        <taxon>Halobacteriales</taxon>
        <taxon>Natrialbaceae</taxon>
        <taxon>Natronococcus</taxon>
    </lineage>
</organism>
<evidence type="ECO:0000313" key="10">
    <source>
        <dbReference type="Proteomes" id="UP000766904"/>
    </source>
</evidence>
<accession>A0A8J8TP60</accession>
<evidence type="ECO:0000313" key="9">
    <source>
        <dbReference type="EMBL" id="TYL37073.1"/>
    </source>
</evidence>
<dbReference type="RefSeq" id="WP_148859557.1">
    <property type="nucleotide sequence ID" value="NZ_PHNJ01000012.1"/>
</dbReference>
<dbReference type="PANTHER" id="PTHR11705:SF143">
    <property type="entry name" value="SLL0236 PROTEIN"/>
    <property type="match status" value="1"/>
</dbReference>
<dbReference type="EMBL" id="PHNJ01000012">
    <property type="protein sequence ID" value="TYL37073.1"/>
    <property type="molecule type" value="Genomic_DNA"/>
</dbReference>
<name>A0A8J8TP60_9EURY</name>
<evidence type="ECO:0000256" key="7">
    <source>
        <dbReference type="SAM" id="MobiDB-lite"/>
    </source>
</evidence>
<keyword evidence="5" id="KW-0862">Zinc</keyword>
<keyword evidence="10" id="KW-1185">Reference proteome</keyword>
<dbReference type="PANTHER" id="PTHR11705">
    <property type="entry name" value="PROTEASE FAMILY M14 CARBOXYPEPTIDASE A,B"/>
    <property type="match status" value="1"/>
</dbReference>
<evidence type="ECO:0000256" key="5">
    <source>
        <dbReference type="ARBA" id="ARBA00022833"/>
    </source>
</evidence>
<dbReference type="AlphaFoldDB" id="A0A8J8TP60"/>
<dbReference type="Pfam" id="PF00246">
    <property type="entry name" value="Peptidase_M14"/>
    <property type="match status" value="1"/>
</dbReference>
<dbReference type="Gene3D" id="3.40.630.10">
    <property type="entry name" value="Zn peptidases"/>
    <property type="match status" value="1"/>
</dbReference>
<dbReference type="SUPFAM" id="SSF53187">
    <property type="entry name" value="Zn-dependent exopeptidases"/>
    <property type="match status" value="1"/>
</dbReference>
<evidence type="ECO:0000256" key="3">
    <source>
        <dbReference type="ARBA" id="ARBA00022670"/>
    </source>
</evidence>
<sequence length="336" mass="37179">MHRRDTLKLVGGIAGAGLAGSGIVSAEGTWAREETRRWFTHRELLNELDRIERNATGNVELEQIGESLEDRELVVARVGNGETDVFITTEQHGDEPTGTNAMLKELQHLSAGGSDYAKTVREELTVHVLPMHNPDGGMRNQRVNADGVDPNRQHHYEPGSTDNPSPETQAMIDYVTDLDPLWVADLHTQGGPYYGDGDNPGDNYTSSNFWPINEDADPDAVALSRRLNVAMWDEVEGFGNAQLSVYPGGTGANIARNAYGIRGYGSVLNEMTGQISDRGERMEGQMIRQCRKENQVMLAETATGTVFDRDSDRTDEIPDRPGWNEGGEWPWENKPE</sequence>
<comment type="similarity">
    <text evidence="2">Belongs to the peptidase M14 family.</text>
</comment>
<keyword evidence="4" id="KW-0378">Hydrolase</keyword>
<evidence type="ECO:0000256" key="6">
    <source>
        <dbReference type="ARBA" id="ARBA00023049"/>
    </source>
</evidence>
<evidence type="ECO:0000256" key="2">
    <source>
        <dbReference type="ARBA" id="ARBA00005988"/>
    </source>
</evidence>
<feature type="domain" description="Peptidase M14" evidence="8">
    <location>
        <begin position="37"/>
        <end position="336"/>
    </location>
</feature>
<feature type="compositionally biased region" description="Basic and acidic residues" evidence="7">
    <location>
        <begin position="307"/>
        <end position="319"/>
    </location>
</feature>
<dbReference type="GO" id="GO:0005615">
    <property type="term" value="C:extracellular space"/>
    <property type="evidence" value="ECO:0007669"/>
    <property type="project" value="TreeGrafter"/>
</dbReference>
<feature type="region of interest" description="Disordered" evidence="7">
    <location>
        <begin position="305"/>
        <end position="336"/>
    </location>
</feature>
<protein>
    <submittedName>
        <fullName evidence="9">Peptidase M14</fullName>
    </submittedName>
</protein>
<comment type="cofactor">
    <cofactor evidence="1">
        <name>Zn(2+)</name>
        <dbReference type="ChEBI" id="CHEBI:29105"/>
    </cofactor>
</comment>
<gene>
    <name evidence="9" type="ORF">CV102_18825</name>
</gene>
<proteinExistence type="inferred from homology"/>
<dbReference type="InterPro" id="IPR000834">
    <property type="entry name" value="Peptidase_M14"/>
</dbReference>
<dbReference type="GO" id="GO:0004181">
    <property type="term" value="F:metallocarboxypeptidase activity"/>
    <property type="evidence" value="ECO:0007669"/>
    <property type="project" value="InterPro"/>
</dbReference>
<evidence type="ECO:0000259" key="8">
    <source>
        <dbReference type="PROSITE" id="PS52035"/>
    </source>
</evidence>
<reference evidence="9" key="1">
    <citation type="submission" date="2017-11" db="EMBL/GenBank/DDBJ databases">
        <authorList>
            <person name="Kajale S.C."/>
            <person name="Sharma A."/>
        </authorList>
    </citation>
    <scope>NUCLEOTIDE SEQUENCE</scope>
    <source>
        <strain evidence="9">LS1_42</strain>
    </source>
</reference>
<keyword evidence="3" id="KW-0645">Protease</keyword>
<comment type="caution">
    <text evidence="9">The sequence shown here is derived from an EMBL/GenBank/DDBJ whole genome shotgun (WGS) entry which is preliminary data.</text>
</comment>
<dbReference type="GO" id="GO:0008270">
    <property type="term" value="F:zinc ion binding"/>
    <property type="evidence" value="ECO:0007669"/>
    <property type="project" value="InterPro"/>
</dbReference>
<dbReference type="Proteomes" id="UP000766904">
    <property type="component" value="Unassembled WGS sequence"/>
</dbReference>
<evidence type="ECO:0000256" key="1">
    <source>
        <dbReference type="ARBA" id="ARBA00001947"/>
    </source>
</evidence>
<dbReference type="SMART" id="SM00631">
    <property type="entry name" value="Zn_pept"/>
    <property type="match status" value="1"/>
</dbReference>
<keyword evidence="6" id="KW-0482">Metalloprotease</keyword>
<evidence type="ECO:0000256" key="4">
    <source>
        <dbReference type="ARBA" id="ARBA00022801"/>
    </source>
</evidence>
<dbReference type="OrthoDB" id="301140at2157"/>
<feature type="region of interest" description="Disordered" evidence="7">
    <location>
        <begin position="145"/>
        <end position="166"/>
    </location>
</feature>
<dbReference type="PROSITE" id="PS52035">
    <property type="entry name" value="PEPTIDASE_M14"/>
    <property type="match status" value="1"/>
</dbReference>